<dbReference type="GO" id="GO:0016020">
    <property type="term" value="C:membrane"/>
    <property type="evidence" value="ECO:0007669"/>
    <property type="project" value="GOC"/>
</dbReference>
<comment type="caution">
    <text evidence="5">The sequence shown here is derived from an EMBL/GenBank/DDBJ whole genome shotgun (WGS) entry which is preliminary data.</text>
</comment>
<dbReference type="Proteomes" id="UP001151081">
    <property type="component" value="Unassembled WGS sequence"/>
</dbReference>
<name>A0A9X3X3X9_9BACT</name>
<gene>
    <name evidence="5" type="ORF">KEG57_25115</name>
</gene>
<dbReference type="Pfam" id="PF00535">
    <property type="entry name" value="Glycos_transf_2"/>
    <property type="match status" value="1"/>
</dbReference>
<accession>A0A9X3X3X9</accession>
<evidence type="ECO:0000256" key="2">
    <source>
        <dbReference type="ARBA" id="ARBA00022676"/>
    </source>
</evidence>
<evidence type="ECO:0000256" key="1">
    <source>
        <dbReference type="ARBA" id="ARBA00006739"/>
    </source>
</evidence>
<evidence type="ECO:0000313" key="6">
    <source>
        <dbReference type="Proteomes" id="UP001151081"/>
    </source>
</evidence>
<evidence type="ECO:0000259" key="4">
    <source>
        <dbReference type="Pfam" id="PF00535"/>
    </source>
</evidence>
<dbReference type="AlphaFoldDB" id="A0A9X3X3X9"/>
<reference evidence="5 6" key="1">
    <citation type="submission" date="2021-04" db="EMBL/GenBank/DDBJ databases">
        <title>Genome analysis of Polyangium sp.</title>
        <authorList>
            <person name="Li Y."/>
            <person name="Wang J."/>
        </authorList>
    </citation>
    <scope>NUCLEOTIDE SEQUENCE [LARGE SCALE GENOMIC DNA]</scope>
    <source>
        <strain evidence="5 6">SDU14</strain>
    </source>
</reference>
<evidence type="ECO:0000256" key="3">
    <source>
        <dbReference type="ARBA" id="ARBA00022679"/>
    </source>
</evidence>
<dbReference type="PANTHER" id="PTHR43398">
    <property type="entry name" value="DOLICHOL-PHOSPHATE MANNOSYLTRANSFERASE SUBUNIT 1"/>
    <property type="match status" value="1"/>
</dbReference>
<keyword evidence="3" id="KW-0808">Transferase</keyword>
<sequence length="240" mass="26297">MAPRILVVTPTYNERDNLPRFVRSVLEVVPEAHVLVVDDASPDGTGAVADTLAAEDPRTTVLHRPGKLGLGTAYVDGFRRALELGYDVVVEMDADLSHDPKYLPAFLRAIEEGADVVLGSRNVPGGGVVGWGPGRHVLSKGGSLYARSILGVPIRDLTTGFKAFTRRALLAIDIETLRSNGYSFQIETTYRALRKNLRVTEVPIVFVDRRAGHSKMSRSIFAEAVVEVWRLRFDAMTGKL</sequence>
<keyword evidence="2" id="KW-0328">Glycosyltransferase</keyword>
<dbReference type="InterPro" id="IPR039528">
    <property type="entry name" value="DPM1-like"/>
</dbReference>
<dbReference type="GO" id="GO:0004582">
    <property type="term" value="F:dolichyl-phosphate beta-D-mannosyltransferase activity"/>
    <property type="evidence" value="ECO:0007669"/>
    <property type="project" value="InterPro"/>
</dbReference>
<organism evidence="5 6">
    <name type="scientific">Polyangium jinanense</name>
    <dbReference type="NCBI Taxonomy" id="2829994"/>
    <lineage>
        <taxon>Bacteria</taxon>
        <taxon>Pseudomonadati</taxon>
        <taxon>Myxococcota</taxon>
        <taxon>Polyangia</taxon>
        <taxon>Polyangiales</taxon>
        <taxon>Polyangiaceae</taxon>
        <taxon>Polyangium</taxon>
    </lineage>
</organism>
<dbReference type="Gene3D" id="3.90.550.10">
    <property type="entry name" value="Spore Coat Polysaccharide Biosynthesis Protein SpsA, Chain A"/>
    <property type="match status" value="1"/>
</dbReference>
<feature type="domain" description="Glycosyltransferase 2-like" evidence="4">
    <location>
        <begin position="7"/>
        <end position="169"/>
    </location>
</feature>
<dbReference type="CDD" id="cd06442">
    <property type="entry name" value="DPM1_like"/>
    <property type="match status" value="1"/>
</dbReference>
<dbReference type="InterPro" id="IPR029044">
    <property type="entry name" value="Nucleotide-diphossugar_trans"/>
</dbReference>
<proteinExistence type="inferred from homology"/>
<protein>
    <submittedName>
        <fullName evidence="5">Polyprenol monophosphomannose synthase</fullName>
    </submittedName>
</protein>
<keyword evidence="6" id="KW-1185">Reference proteome</keyword>
<dbReference type="SUPFAM" id="SSF53448">
    <property type="entry name" value="Nucleotide-diphospho-sugar transferases"/>
    <property type="match status" value="1"/>
</dbReference>
<comment type="similarity">
    <text evidence="1">Belongs to the glycosyltransferase 2 family.</text>
</comment>
<evidence type="ECO:0000313" key="5">
    <source>
        <dbReference type="EMBL" id="MDC3983814.1"/>
    </source>
</evidence>
<dbReference type="GO" id="GO:0009247">
    <property type="term" value="P:glycolipid biosynthetic process"/>
    <property type="evidence" value="ECO:0007669"/>
    <property type="project" value="TreeGrafter"/>
</dbReference>
<dbReference type="InterPro" id="IPR001173">
    <property type="entry name" value="Glyco_trans_2-like"/>
</dbReference>
<dbReference type="EMBL" id="JAGTJJ010000016">
    <property type="protein sequence ID" value="MDC3983814.1"/>
    <property type="molecule type" value="Genomic_DNA"/>
</dbReference>
<dbReference type="RefSeq" id="WP_272425564.1">
    <property type="nucleotide sequence ID" value="NZ_JAGTJJ010000016.1"/>
</dbReference>
<dbReference type="PANTHER" id="PTHR43398:SF1">
    <property type="entry name" value="DOLICHOL-PHOSPHATE MANNOSYLTRANSFERASE SUBUNIT 1"/>
    <property type="match status" value="1"/>
</dbReference>
<dbReference type="FunFam" id="3.90.550.10:FF:000122">
    <property type="entry name" value="Dolichol-phosphate mannosyltransferase subunit 1"/>
    <property type="match status" value="1"/>
</dbReference>